<dbReference type="PROSITE" id="PS50005">
    <property type="entry name" value="TPR"/>
    <property type="match status" value="1"/>
</dbReference>
<proteinExistence type="predicted"/>
<keyword evidence="2 3" id="KW-0802">TPR repeat</keyword>
<comment type="caution">
    <text evidence="5">The sequence shown here is derived from an EMBL/GenBank/DDBJ whole genome shotgun (WGS) entry which is preliminary data.</text>
</comment>
<dbReference type="SMART" id="SM00028">
    <property type="entry name" value="TPR"/>
    <property type="match status" value="3"/>
</dbReference>
<dbReference type="InterPro" id="IPR050498">
    <property type="entry name" value="Ycf3"/>
</dbReference>
<feature type="chain" id="PRO_5014625936" evidence="4">
    <location>
        <begin position="47"/>
        <end position="193"/>
    </location>
</feature>
<evidence type="ECO:0000313" key="6">
    <source>
        <dbReference type="Proteomes" id="UP000233387"/>
    </source>
</evidence>
<name>A0A2N3IJJ3_9BACT</name>
<keyword evidence="6" id="KW-1185">Reference proteome</keyword>
<dbReference type="SUPFAM" id="SSF48452">
    <property type="entry name" value="TPR-like"/>
    <property type="match status" value="1"/>
</dbReference>
<sequence length="193" mass="22603">MEINQNNTHFCLKPKFYRKSFSLKEKFAVKLLLLCCNLFFFSTCNAQKTTDYPKISNVELLEKRLQKTEQEILQNPQKSQLLLQKAYILDSLQNYLDALETINVFLRKEPQNIAGYYLRGKIKISLRDESGAINDFNKILSLNPKEAEAYFQRGLLRLQFKDTSGACLEFQKAKELKYSKAIESYQKFCQKIN</sequence>
<dbReference type="Proteomes" id="UP000233387">
    <property type="component" value="Unassembled WGS sequence"/>
</dbReference>
<evidence type="ECO:0000256" key="3">
    <source>
        <dbReference type="PROSITE-ProRule" id="PRU00339"/>
    </source>
</evidence>
<dbReference type="PANTHER" id="PTHR44858">
    <property type="entry name" value="TETRATRICOPEPTIDE REPEAT PROTEIN 6"/>
    <property type="match status" value="1"/>
</dbReference>
<dbReference type="InterPro" id="IPR019734">
    <property type="entry name" value="TPR_rpt"/>
</dbReference>
<protein>
    <submittedName>
        <fullName evidence="5">TPR repeat</fullName>
    </submittedName>
</protein>
<evidence type="ECO:0000313" key="5">
    <source>
        <dbReference type="EMBL" id="PKQ70441.1"/>
    </source>
</evidence>
<evidence type="ECO:0000256" key="1">
    <source>
        <dbReference type="ARBA" id="ARBA00022737"/>
    </source>
</evidence>
<accession>A0A2N3IJJ3</accession>
<dbReference type="InterPro" id="IPR011990">
    <property type="entry name" value="TPR-like_helical_dom_sf"/>
</dbReference>
<keyword evidence="1" id="KW-0677">Repeat</keyword>
<dbReference type="Pfam" id="PF13181">
    <property type="entry name" value="TPR_8"/>
    <property type="match status" value="1"/>
</dbReference>
<feature type="signal peptide" evidence="4">
    <location>
        <begin position="1"/>
        <end position="46"/>
    </location>
</feature>
<gene>
    <name evidence="5" type="ORF">Rain11_0524</name>
</gene>
<dbReference type="AlphaFoldDB" id="A0A2N3IJJ3"/>
<evidence type="ECO:0000256" key="2">
    <source>
        <dbReference type="ARBA" id="ARBA00022803"/>
    </source>
</evidence>
<keyword evidence="4" id="KW-0732">Signal</keyword>
<dbReference type="Gene3D" id="1.25.40.10">
    <property type="entry name" value="Tetratricopeptide repeat domain"/>
    <property type="match status" value="1"/>
</dbReference>
<dbReference type="PANTHER" id="PTHR44858:SF1">
    <property type="entry name" value="UDP-N-ACETYLGLUCOSAMINE--PEPTIDE N-ACETYLGLUCOSAMINYLTRANSFERASE SPINDLY-RELATED"/>
    <property type="match status" value="1"/>
</dbReference>
<evidence type="ECO:0000256" key="4">
    <source>
        <dbReference type="SAM" id="SignalP"/>
    </source>
</evidence>
<reference evidence="5 6" key="1">
    <citation type="submission" date="2017-06" db="EMBL/GenBank/DDBJ databases">
        <title>Raineya orbicola gen. nov., sp. nov. a slightly thermophilic bacterium of the phylum Bacteroidetes and the description of Raineyaceae fam. nov.</title>
        <authorList>
            <person name="Albuquerque L."/>
            <person name="Polonia A.R.M."/>
            <person name="Barroso C."/>
            <person name="Froufe H.J.C."/>
            <person name="Lage O."/>
            <person name="Lobo-Da-Cunha A."/>
            <person name="Egas C."/>
            <person name="Da Costa M.S."/>
        </authorList>
    </citation>
    <scope>NUCLEOTIDE SEQUENCE [LARGE SCALE GENOMIC DNA]</scope>
    <source>
        <strain evidence="5 6">SPSPC-11</strain>
    </source>
</reference>
<organism evidence="5 6">
    <name type="scientific">Raineya orbicola</name>
    <dbReference type="NCBI Taxonomy" id="2016530"/>
    <lineage>
        <taxon>Bacteria</taxon>
        <taxon>Pseudomonadati</taxon>
        <taxon>Bacteroidota</taxon>
        <taxon>Cytophagia</taxon>
        <taxon>Cytophagales</taxon>
        <taxon>Raineyaceae</taxon>
        <taxon>Raineya</taxon>
    </lineage>
</organism>
<dbReference type="EMBL" id="NKXO01000006">
    <property type="protein sequence ID" value="PKQ70441.1"/>
    <property type="molecule type" value="Genomic_DNA"/>
</dbReference>
<feature type="repeat" description="TPR" evidence="3">
    <location>
        <begin position="113"/>
        <end position="146"/>
    </location>
</feature>